<protein>
    <submittedName>
        <fullName evidence="1">Uncharacterized protein</fullName>
    </submittedName>
</protein>
<proteinExistence type="predicted"/>
<dbReference type="Proteomes" id="UP000194159">
    <property type="component" value="Chromosome"/>
</dbReference>
<dbReference type="EMBL" id="CP020906">
    <property type="protein sequence ID" value="ARQ10508.1"/>
    <property type="molecule type" value="Genomic_DNA"/>
</dbReference>
<evidence type="ECO:0000313" key="2">
    <source>
        <dbReference type="Proteomes" id="UP000194159"/>
    </source>
</evidence>
<dbReference type="AlphaFoldDB" id="A0AAN1BG92"/>
<gene>
    <name evidence="1" type="ORF">NXC12_CH02495</name>
</gene>
<name>A0AAN1BG92_RHIET</name>
<organism evidence="1 2">
    <name type="scientific">Rhizobium etli</name>
    <dbReference type="NCBI Taxonomy" id="29449"/>
    <lineage>
        <taxon>Bacteria</taxon>
        <taxon>Pseudomonadati</taxon>
        <taxon>Pseudomonadota</taxon>
        <taxon>Alphaproteobacteria</taxon>
        <taxon>Hyphomicrobiales</taxon>
        <taxon>Rhizobiaceae</taxon>
        <taxon>Rhizobium/Agrobacterium group</taxon>
        <taxon>Rhizobium</taxon>
    </lineage>
</organism>
<reference evidence="1 2" key="1">
    <citation type="submission" date="2017-04" db="EMBL/GenBank/DDBJ databases">
        <title>Complete genome sequences of Rhizobium genomic linages associated to common bean (phaseolus vulgaris).</title>
        <authorList>
            <person name="Santamaria R.I."/>
            <person name="Bustos P."/>
            <person name="Perez-Carrascal O."/>
            <person name="Martinez-Flores I."/>
            <person name="Juarez S."/>
            <person name="Lozano L."/>
            <person name="Miranda F."/>
            <person name="Vinuesa P."/>
            <person name="Martinez-Romero E."/>
            <person name="Cevallos M.A."/>
            <person name="Romero D."/>
            <person name="Davila G."/>
            <person name="Gonzalez V."/>
        </authorList>
    </citation>
    <scope>NUCLEOTIDE SEQUENCE [LARGE SCALE GENOMIC DNA]</scope>
    <source>
        <strain evidence="1 2">NXC12</strain>
    </source>
</reference>
<evidence type="ECO:0000313" key="1">
    <source>
        <dbReference type="EMBL" id="ARQ10508.1"/>
    </source>
</evidence>
<accession>A0AAN1BG92</accession>
<sequence length="53" mass="5663">MRTSYPRVGMNAAPKGLYPLSSKAVITLSALDLLSTTRRGKATQCPTVNPKLS</sequence>